<reference evidence="2" key="2">
    <citation type="submission" date="2024-06" db="EMBL/GenBank/DDBJ databases">
        <authorList>
            <person name="Plum-Jensen L.E."/>
            <person name="Schramm A."/>
            <person name="Marshall I.P.G."/>
        </authorList>
    </citation>
    <scope>NUCLEOTIDE SEQUENCE</scope>
    <source>
        <strain evidence="2">Rat1</strain>
    </source>
</reference>
<keyword evidence="1" id="KW-1133">Transmembrane helix</keyword>
<feature type="transmembrane region" description="Helical" evidence="1">
    <location>
        <begin position="45"/>
        <end position="62"/>
    </location>
</feature>
<protein>
    <submittedName>
        <fullName evidence="2">DUF3239 domain-containing protein</fullName>
    </submittedName>
</protein>
<keyword evidence="1" id="KW-0472">Membrane</keyword>
<name>A0AAU8LTR7_9BACT</name>
<sequence>MIKKEGDCFVVKLNPIQYIKYYPQWPICLGMLFLVSTLSVVMRSWYYLPLPIIVAFVLRAYWRYIASFCCDGEVCSGQVISGSPLRIAVFTDLSVYGDPYPVIKVITPPAIKQLNTFLEPGKRLPLLSLYEGEDDEGRCWRDFVPKPIQCFTSDRTLVSDVEKEISAELWEDLENGLTCLSGKIVKNGLYPLIGEDGFCQKSGRDNFPIFFVEKNEKKSLPAKIWSVVVLLTEIISILLLLAAYVGTPIYFRMTHTISPVLPLEKLHPDTGDLPVNIEIPFNLFEKKLYKAQFETVGCFADFSNNAFTIYVMTFMHNSGRVLGVIYASYFPYHTKKKLESVQMEFISLLPGEAVVTTTNSSDSEYFGKLDKFTYYILPGKENPKELFEIHNTLMEINHHDRAVPLPAKDELIRTFSWLHAKKLQEFEREGTLFFDADENVYRPTLLGAFSMVWQELFPGNYFRRKKIEGGSAEILKEIDLYQGVISDEGVGKL</sequence>
<dbReference type="EMBL" id="CP159373">
    <property type="protein sequence ID" value="XCN72277.1"/>
    <property type="molecule type" value="Genomic_DNA"/>
</dbReference>
<dbReference type="InterPro" id="IPR023124">
    <property type="entry name" value="DUF3239_dom_sf"/>
</dbReference>
<accession>A0AAU8LTR7</accession>
<dbReference type="KEGG" id="eaj:Q3M24_18525"/>
<gene>
    <name evidence="2" type="ORF">Q3M24_18525</name>
</gene>
<feature type="transmembrane region" description="Helical" evidence="1">
    <location>
        <begin position="224"/>
        <end position="245"/>
    </location>
</feature>
<feature type="transmembrane region" description="Helical" evidence="1">
    <location>
        <begin position="21"/>
        <end position="39"/>
    </location>
</feature>
<dbReference type="Gene3D" id="2.40.410.10">
    <property type="entry name" value="putative membrane protein from Corynebacterium diphtheriae superfamily"/>
    <property type="match status" value="1"/>
</dbReference>
<reference evidence="2" key="1">
    <citation type="journal article" date="2024" name="Syst. Appl. Microbiol.">
        <title>First single-strain enrichments of Electrothrix cable bacteria, description of E. aestuarii sp. nov. and E. rattekaaiensis sp. nov., and proposal of a cable bacteria taxonomy following the rules of the SeqCode.</title>
        <authorList>
            <person name="Plum-Jensen L.E."/>
            <person name="Schramm A."/>
            <person name="Marshall I.P.G."/>
        </authorList>
    </citation>
    <scope>NUCLEOTIDE SEQUENCE</scope>
    <source>
        <strain evidence="2">Rat1</strain>
    </source>
</reference>
<dbReference type="Pfam" id="PF11580">
    <property type="entry name" value="DUF3239"/>
    <property type="match status" value="1"/>
</dbReference>
<evidence type="ECO:0000313" key="2">
    <source>
        <dbReference type="EMBL" id="XCN72277.1"/>
    </source>
</evidence>
<dbReference type="AlphaFoldDB" id="A0AAU8LTR7"/>
<organism evidence="2">
    <name type="scientific">Candidatus Electrothrix aestuarii</name>
    <dbReference type="NCBI Taxonomy" id="3062594"/>
    <lineage>
        <taxon>Bacteria</taxon>
        <taxon>Pseudomonadati</taxon>
        <taxon>Thermodesulfobacteriota</taxon>
        <taxon>Desulfobulbia</taxon>
        <taxon>Desulfobulbales</taxon>
        <taxon>Desulfobulbaceae</taxon>
        <taxon>Candidatus Electrothrix</taxon>
    </lineage>
</organism>
<keyword evidence="1" id="KW-0812">Transmembrane</keyword>
<dbReference type="InterPro" id="IPR021632">
    <property type="entry name" value="DUF3239"/>
</dbReference>
<evidence type="ECO:0000256" key="1">
    <source>
        <dbReference type="SAM" id="Phobius"/>
    </source>
</evidence>
<proteinExistence type="predicted"/>